<evidence type="ECO:0000313" key="2">
    <source>
        <dbReference type="Proteomes" id="UP000664209"/>
    </source>
</evidence>
<dbReference type="AlphaFoldDB" id="A0A939LPC8"/>
<protein>
    <submittedName>
        <fullName evidence="1">Uncharacterized protein</fullName>
    </submittedName>
</protein>
<gene>
    <name evidence="1" type="ORF">J4G33_06290</name>
</gene>
<name>A0A939LPC8_9CELL</name>
<dbReference type="EMBL" id="JAGEMK010000002">
    <property type="protein sequence ID" value="MBO1751409.1"/>
    <property type="molecule type" value="Genomic_DNA"/>
</dbReference>
<sequence length="106" mass="11366">MDHEMAVSADELRRVEDRVATGADTLRGGISDAGPTISGVGSEEIATLLGLHREEGRTLVAVLEGTVEKLQQTRAAYSETDTSVWTRLLDLEQGQVTASSHRMSVA</sequence>
<organism evidence="1 2">
    <name type="scientific">Actinotalea soli</name>
    <dbReference type="NCBI Taxonomy" id="2819234"/>
    <lineage>
        <taxon>Bacteria</taxon>
        <taxon>Bacillati</taxon>
        <taxon>Actinomycetota</taxon>
        <taxon>Actinomycetes</taxon>
        <taxon>Micrococcales</taxon>
        <taxon>Cellulomonadaceae</taxon>
        <taxon>Actinotalea</taxon>
    </lineage>
</organism>
<evidence type="ECO:0000313" key="1">
    <source>
        <dbReference type="EMBL" id="MBO1751409.1"/>
    </source>
</evidence>
<keyword evidence="2" id="KW-1185">Reference proteome</keyword>
<proteinExistence type="predicted"/>
<dbReference type="Proteomes" id="UP000664209">
    <property type="component" value="Unassembled WGS sequence"/>
</dbReference>
<reference evidence="1" key="1">
    <citation type="submission" date="2021-03" db="EMBL/GenBank/DDBJ databases">
        <title>Actinotalea soli sp. nov., isolated from soil.</title>
        <authorList>
            <person name="Ping W."/>
            <person name="Zhang J."/>
        </authorList>
    </citation>
    <scope>NUCLEOTIDE SEQUENCE</scope>
    <source>
        <strain evidence="1">BY-33</strain>
    </source>
</reference>
<accession>A0A939LPC8</accession>
<comment type="caution">
    <text evidence="1">The sequence shown here is derived from an EMBL/GenBank/DDBJ whole genome shotgun (WGS) entry which is preliminary data.</text>
</comment>